<reference evidence="2" key="1">
    <citation type="submission" date="2023-10" db="EMBL/GenBank/DDBJ databases">
        <authorList>
            <person name="Chen Y."/>
            <person name="Shah S."/>
            <person name="Dougan E. K."/>
            <person name="Thang M."/>
            <person name="Chan C."/>
        </authorList>
    </citation>
    <scope>NUCLEOTIDE SEQUENCE [LARGE SCALE GENOMIC DNA]</scope>
</reference>
<name>A0ABN9ST65_9DINO</name>
<comment type="caution">
    <text evidence="2">The sequence shown here is derived from an EMBL/GenBank/DDBJ whole genome shotgun (WGS) entry which is preliminary data.</text>
</comment>
<organism evidence="2 3">
    <name type="scientific">Prorocentrum cordatum</name>
    <dbReference type="NCBI Taxonomy" id="2364126"/>
    <lineage>
        <taxon>Eukaryota</taxon>
        <taxon>Sar</taxon>
        <taxon>Alveolata</taxon>
        <taxon>Dinophyceae</taxon>
        <taxon>Prorocentrales</taxon>
        <taxon>Prorocentraceae</taxon>
        <taxon>Prorocentrum</taxon>
    </lineage>
</organism>
<dbReference type="InterPro" id="IPR029071">
    <property type="entry name" value="Ubiquitin-like_domsf"/>
</dbReference>
<dbReference type="InterPro" id="IPR019956">
    <property type="entry name" value="Ubiquitin_dom"/>
</dbReference>
<sequence length="156" mass="16543">ILVKTLKGKPITLPVNASDTIFSVMAMIHKMERIPVHQQRLIFAGEQRESERTLLELDAVPARGCADHGFRFGTGRLQEAIAALCYQGALSAVRTDARKAALAPPAGPPDGVPGAPEVLAAAAVGPDGAWTVSDEDALGDDLWYFWRAALGLPGCI</sequence>
<dbReference type="Proteomes" id="UP001189429">
    <property type="component" value="Unassembled WGS sequence"/>
</dbReference>
<evidence type="ECO:0000313" key="2">
    <source>
        <dbReference type="EMBL" id="CAK0835453.1"/>
    </source>
</evidence>
<accession>A0ABN9ST65</accession>
<dbReference type="Pfam" id="PF00240">
    <property type="entry name" value="ubiquitin"/>
    <property type="match status" value="1"/>
</dbReference>
<keyword evidence="3" id="KW-1185">Reference proteome</keyword>
<dbReference type="EMBL" id="CAUYUJ010013091">
    <property type="protein sequence ID" value="CAK0835453.1"/>
    <property type="molecule type" value="Genomic_DNA"/>
</dbReference>
<dbReference type="Gene3D" id="3.10.20.90">
    <property type="entry name" value="Phosphatidylinositol 3-kinase Catalytic Subunit, Chain A, domain 1"/>
    <property type="match status" value="1"/>
</dbReference>
<gene>
    <name evidence="2" type="ORF">PCOR1329_LOCUS32359</name>
</gene>
<feature type="domain" description="Ubiquitin-like" evidence="1">
    <location>
        <begin position="1"/>
        <end position="58"/>
    </location>
</feature>
<dbReference type="PROSITE" id="PS50053">
    <property type="entry name" value="UBIQUITIN_2"/>
    <property type="match status" value="1"/>
</dbReference>
<proteinExistence type="predicted"/>
<dbReference type="PANTHER" id="PTHR10666">
    <property type="entry name" value="UBIQUITIN"/>
    <property type="match status" value="1"/>
</dbReference>
<feature type="non-terminal residue" evidence="2">
    <location>
        <position position="156"/>
    </location>
</feature>
<evidence type="ECO:0000259" key="1">
    <source>
        <dbReference type="PROSITE" id="PS50053"/>
    </source>
</evidence>
<dbReference type="InterPro" id="IPR050158">
    <property type="entry name" value="Ubiquitin_ubiquitin-like"/>
</dbReference>
<dbReference type="InterPro" id="IPR000626">
    <property type="entry name" value="Ubiquitin-like_dom"/>
</dbReference>
<dbReference type="SUPFAM" id="SSF54236">
    <property type="entry name" value="Ubiquitin-like"/>
    <property type="match status" value="1"/>
</dbReference>
<dbReference type="PRINTS" id="PR00348">
    <property type="entry name" value="UBIQUITIN"/>
</dbReference>
<evidence type="ECO:0000313" key="3">
    <source>
        <dbReference type="Proteomes" id="UP001189429"/>
    </source>
</evidence>
<feature type="non-terminal residue" evidence="2">
    <location>
        <position position="1"/>
    </location>
</feature>
<protein>
    <recommendedName>
        <fullName evidence="1">Ubiquitin-like domain-containing protein</fullName>
    </recommendedName>
</protein>